<dbReference type="PANTHER" id="PTHR15462:SF8">
    <property type="entry name" value="SERINE PROTEASE"/>
    <property type="match status" value="1"/>
</dbReference>
<dbReference type="InterPro" id="IPR001254">
    <property type="entry name" value="Trypsin_dom"/>
</dbReference>
<dbReference type="GO" id="GO:0004252">
    <property type="term" value="F:serine-type endopeptidase activity"/>
    <property type="evidence" value="ECO:0007669"/>
    <property type="project" value="InterPro"/>
</dbReference>
<dbReference type="SUPFAM" id="SSF50494">
    <property type="entry name" value="Trypsin-like serine proteases"/>
    <property type="match status" value="1"/>
</dbReference>
<dbReference type="GO" id="GO:0006508">
    <property type="term" value="P:proteolysis"/>
    <property type="evidence" value="ECO:0007669"/>
    <property type="project" value="InterPro"/>
</dbReference>
<evidence type="ECO:0000259" key="3">
    <source>
        <dbReference type="PROSITE" id="PS50240"/>
    </source>
</evidence>
<proteinExistence type="predicted"/>
<evidence type="ECO:0000256" key="1">
    <source>
        <dbReference type="ARBA" id="ARBA00022729"/>
    </source>
</evidence>
<dbReference type="PROSITE" id="PS00134">
    <property type="entry name" value="TRYPSIN_HIS"/>
    <property type="match status" value="1"/>
</dbReference>
<protein>
    <recommendedName>
        <fullName evidence="3">Peptidase S1 domain-containing protein</fullName>
    </recommendedName>
</protein>
<evidence type="ECO:0000313" key="5">
    <source>
        <dbReference type="Proteomes" id="UP000317078"/>
    </source>
</evidence>
<dbReference type="Gene3D" id="2.40.10.10">
    <property type="entry name" value="Trypsin-like serine proteases"/>
    <property type="match status" value="2"/>
</dbReference>
<dbReference type="InterPro" id="IPR050966">
    <property type="entry name" value="Glutamyl_endopeptidase"/>
</dbReference>
<dbReference type="OrthoDB" id="267336at2"/>
<gene>
    <name evidence="4" type="ORF">EAH89_12390</name>
</gene>
<accession>A0A502G4U7</accession>
<keyword evidence="1 2" id="KW-0732">Signal</keyword>
<reference evidence="4 5" key="1">
    <citation type="journal article" date="2019" name="Environ. Microbiol.">
        <title>Species interactions and distinct microbial communities in high Arctic permafrost affected cryosols are associated with the CH4 and CO2 gas fluxes.</title>
        <authorList>
            <person name="Altshuler I."/>
            <person name="Hamel J."/>
            <person name="Turney S."/>
            <person name="Magnuson E."/>
            <person name="Levesque R."/>
            <person name="Greer C."/>
            <person name="Whyte L.G."/>
        </authorList>
    </citation>
    <scope>NUCLEOTIDE SEQUENCE [LARGE SCALE GENOMIC DNA]</scope>
    <source>
        <strain evidence="4 5">S9.3B</strain>
    </source>
</reference>
<dbReference type="InterPro" id="IPR018114">
    <property type="entry name" value="TRYPSIN_HIS"/>
</dbReference>
<evidence type="ECO:0000313" key="4">
    <source>
        <dbReference type="EMBL" id="TPG56869.1"/>
    </source>
</evidence>
<dbReference type="SMART" id="SM00020">
    <property type="entry name" value="Tryp_SPc"/>
    <property type="match status" value="1"/>
</dbReference>
<dbReference type="InterPro" id="IPR009003">
    <property type="entry name" value="Peptidase_S1_PA"/>
</dbReference>
<name>A0A502G4U7_9PROT</name>
<keyword evidence="5" id="KW-1185">Reference proteome</keyword>
<dbReference type="AlphaFoldDB" id="A0A502G4U7"/>
<feature type="domain" description="Peptidase S1" evidence="3">
    <location>
        <begin position="38"/>
        <end position="264"/>
    </location>
</feature>
<dbReference type="InterPro" id="IPR043504">
    <property type="entry name" value="Peptidase_S1_PA_chymotrypsin"/>
</dbReference>
<dbReference type="Proteomes" id="UP000317078">
    <property type="component" value="Unassembled WGS sequence"/>
</dbReference>
<sequence>MNAPTNTLPPGSKTNPRARAAALLAAAALSACTAAQPGLGPEANRVPVDVGTAPWRSLGLVETAAGGRCTGALVSPGTVLTAAHCLIDPRTTRAVEPGAVRFTLALSPQGAAGEARVRGVIIGPGFSVAPGPRPDPKAPPDSDWAVLMLDHAVAGPALGLSLEAGYLPPGTPLAFGGYQADRDRQMVADTACAVSAYARDAGGRVMLQHSCAATVGASGGPLLARRPDGGWIVAGVGSLAEGGVTGGWAVPTASIARVVLGPRP</sequence>
<evidence type="ECO:0000256" key="2">
    <source>
        <dbReference type="SAM" id="SignalP"/>
    </source>
</evidence>
<dbReference type="PANTHER" id="PTHR15462">
    <property type="entry name" value="SERINE PROTEASE"/>
    <property type="match status" value="1"/>
</dbReference>
<dbReference type="EMBL" id="RCZP01000010">
    <property type="protein sequence ID" value="TPG56869.1"/>
    <property type="molecule type" value="Genomic_DNA"/>
</dbReference>
<feature type="chain" id="PRO_5021383707" description="Peptidase S1 domain-containing protein" evidence="2">
    <location>
        <begin position="36"/>
        <end position="264"/>
    </location>
</feature>
<comment type="caution">
    <text evidence="4">The sequence shown here is derived from an EMBL/GenBank/DDBJ whole genome shotgun (WGS) entry which is preliminary data.</text>
</comment>
<feature type="signal peptide" evidence="2">
    <location>
        <begin position="1"/>
        <end position="35"/>
    </location>
</feature>
<dbReference type="Pfam" id="PF13365">
    <property type="entry name" value="Trypsin_2"/>
    <property type="match status" value="1"/>
</dbReference>
<dbReference type="PROSITE" id="PS50240">
    <property type="entry name" value="TRYPSIN_DOM"/>
    <property type="match status" value="1"/>
</dbReference>
<organism evidence="4 5">
    <name type="scientific">Muricoccus nepalensis</name>
    <dbReference type="NCBI Taxonomy" id="1854500"/>
    <lineage>
        <taxon>Bacteria</taxon>
        <taxon>Pseudomonadati</taxon>
        <taxon>Pseudomonadota</taxon>
        <taxon>Alphaproteobacteria</taxon>
        <taxon>Acetobacterales</taxon>
        <taxon>Roseomonadaceae</taxon>
        <taxon>Muricoccus</taxon>
    </lineage>
</organism>